<accession>A0A837I6M2</accession>
<organism evidence="1 2">
    <name type="scientific">Candidatus Nomurabacteria bacterium GW2011_GWB1_44_12</name>
    <dbReference type="NCBI Taxonomy" id="1618748"/>
    <lineage>
        <taxon>Bacteria</taxon>
        <taxon>Candidatus Nomuraibacteriota</taxon>
    </lineage>
</organism>
<dbReference type="EMBL" id="LCHP01000007">
    <property type="protein sequence ID" value="KKT36457.1"/>
    <property type="molecule type" value="Genomic_DNA"/>
</dbReference>
<dbReference type="AlphaFoldDB" id="A0A837I6M2"/>
<sequence>MPNPEGVKFKAAKREERLTSLKDLTPGQVFRLPSVNYEEAVGGDDPGGCFYYVDVQPIKKEDDGLISVVSLDWKNKRKLPFDTKVHSHRVDIAFHPCPDV</sequence>
<evidence type="ECO:0000313" key="2">
    <source>
        <dbReference type="Proteomes" id="UP000033815"/>
    </source>
</evidence>
<name>A0A837I6M2_9BACT</name>
<gene>
    <name evidence="1" type="ORF">UW25_C0007G0014</name>
</gene>
<proteinExistence type="predicted"/>
<reference evidence="1 2" key="1">
    <citation type="journal article" date="2015" name="Nature">
        <title>rRNA introns, odd ribosomes, and small enigmatic genomes across a large radiation of phyla.</title>
        <authorList>
            <person name="Brown C.T."/>
            <person name="Hug L.A."/>
            <person name="Thomas B.C."/>
            <person name="Sharon I."/>
            <person name="Castelle C.J."/>
            <person name="Singh A."/>
            <person name="Wilkins M.J."/>
            <person name="Williams K.H."/>
            <person name="Banfield J.F."/>
        </authorList>
    </citation>
    <scope>NUCLEOTIDE SEQUENCE [LARGE SCALE GENOMIC DNA]</scope>
</reference>
<dbReference type="Proteomes" id="UP000033815">
    <property type="component" value="Unassembled WGS sequence"/>
</dbReference>
<evidence type="ECO:0000313" key="1">
    <source>
        <dbReference type="EMBL" id="KKT36457.1"/>
    </source>
</evidence>
<protein>
    <submittedName>
        <fullName evidence="1">Uncharacterized protein</fullName>
    </submittedName>
</protein>
<comment type="caution">
    <text evidence="1">The sequence shown here is derived from an EMBL/GenBank/DDBJ whole genome shotgun (WGS) entry which is preliminary data.</text>
</comment>